<feature type="compositionally biased region" description="Low complexity" evidence="1">
    <location>
        <begin position="14"/>
        <end position="23"/>
    </location>
</feature>
<dbReference type="AlphaFoldDB" id="A0A7W5H8Y4"/>
<dbReference type="NCBIfam" id="TIGR02532">
    <property type="entry name" value="IV_pilin_GFxxxE"/>
    <property type="match status" value="1"/>
</dbReference>
<protein>
    <submittedName>
        <fullName evidence="3">Prepilin-type N-terminal cleavage/methylation domain-containing protein</fullName>
    </submittedName>
</protein>
<evidence type="ECO:0000256" key="2">
    <source>
        <dbReference type="SAM" id="Phobius"/>
    </source>
</evidence>
<evidence type="ECO:0000256" key="1">
    <source>
        <dbReference type="SAM" id="MobiDB-lite"/>
    </source>
</evidence>
<dbReference type="InterPro" id="IPR012902">
    <property type="entry name" value="N_methyl_site"/>
</dbReference>
<gene>
    <name evidence="3" type="ORF">FHS02_000427</name>
</gene>
<evidence type="ECO:0000313" key="3">
    <source>
        <dbReference type="EMBL" id="MBB3219640.1"/>
    </source>
</evidence>
<keyword evidence="2" id="KW-1133">Transmembrane helix</keyword>
<dbReference type="RefSeq" id="WP_229422513.1">
    <property type="nucleotide sequence ID" value="NZ_CP040017.1"/>
</dbReference>
<feature type="transmembrane region" description="Helical" evidence="2">
    <location>
        <begin position="31"/>
        <end position="52"/>
    </location>
</feature>
<dbReference type="Proteomes" id="UP000584325">
    <property type="component" value="Unassembled WGS sequence"/>
</dbReference>
<feature type="region of interest" description="Disordered" evidence="1">
    <location>
        <begin position="1"/>
        <end position="23"/>
    </location>
</feature>
<proteinExistence type="predicted"/>
<name>A0A7W5H8Y4_9BURK</name>
<dbReference type="PROSITE" id="PS00409">
    <property type="entry name" value="PROKAR_NTER_METHYL"/>
    <property type="match status" value="1"/>
</dbReference>
<reference evidence="3 4" key="1">
    <citation type="submission" date="2020-08" db="EMBL/GenBank/DDBJ databases">
        <title>Genomic Encyclopedia of Type Strains, Phase III (KMG-III): the genomes of soil and plant-associated and newly described type strains.</title>
        <authorList>
            <person name="Whitman W."/>
        </authorList>
    </citation>
    <scope>NUCLEOTIDE SEQUENCE [LARGE SCALE GENOMIC DNA]</scope>
    <source>
        <strain evidence="3 4">CECT 7753</strain>
    </source>
</reference>
<dbReference type="Gene3D" id="3.30.700.10">
    <property type="entry name" value="Glycoprotein, Type 4 Pilin"/>
    <property type="match status" value="1"/>
</dbReference>
<dbReference type="Pfam" id="PF07963">
    <property type="entry name" value="N_methyl"/>
    <property type="match status" value="1"/>
</dbReference>
<keyword evidence="2" id="KW-0472">Membrane</keyword>
<dbReference type="EMBL" id="JACHXS010000001">
    <property type="protein sequence ID" value="MBB3219640.1"/>
    <property type="molecule type" value="Genomic_DNA"/>
</dbReference>
<dbReference type="SUPFAM" id="SSF54523">
    <property type="entry name" value="Pili subunits"/>
    <property type="match status" value="1"/>
</dbReference>
<keyword evidence="2" id="KW-0812">Transmembrane</keyword>
<accession>A0A7W5H8Y4</accession>
<sequence>MQPFTTLGADARVSSPSSSRRPSSFRIRAQGFTLVEIAIVLVIIGLLLGGVLKGQSLIDNAKVKNVIQQSTSLQAAVNAYQDKFRALPGDDAQATAHVPGTSGNGNGDGQIAEYQLAPQHLALGGFITGSFNGSTDFMTSAHGGAVYVFNDVVAGRGGNGIRFDNLPDSFAEQIDAKLDDGKPDTGAVRATGPYTNNGSIVTRTAVFF</sequence>
<evidence type="ECO:0000313" key="4">
    <source>
        <dbReference type="Proteomes" id="UP000584325"/>
    </source>
</evidence>
<organism evidence="3 4">
    <name type="scientific">Pseudoduganella umbonata</name>
    <dbReference type="NCBI Taxonomy" id="864828"/>
    <lineage>
        <taxon>Bacteria</taxon>
        <taxon>Pseudomonadati</taxon>
        <taxon>Pseudomonadota</taxon>
        <taxon>Betaproteobacteria</taxon>
        <taxon>Burkholderiales</taxon>
        <taxon>Oxalobacteraceae</taxon>
        <taxon>Telluria group</taxon>
        <taxon>Pseudoduganella</taxon>
    </lineage>
</organism>
<dbReference type="InterPro" id="IPR045584">
    <property type="entry name" value="Pilin-like"/>
</dbReference>
<comment type="caution">
    <text evidence="3">The sequence shown here is derived from an EMBL/GenBank/DDBJ whole genome shotgun (WGS) entry which is preliminary data.</text>
</comment>